<dbReference type="GO" id="GO:0006508">
    <property type="term" value="P:proteolysis"/>
    <property type="evidence" value="ECO:0007669"/>
    <property type="project" value="UniProtKB-KW"/>
</dbReference>
<keyword evidence="2" id="KW-0645">Protease</keyword>
<evidence type="ECO:0000256" key="2">
    <source>
        <dbReference type="ARBA" id="ARBA00022670"/>
    </source>
</evidence>
<evidence type="ECO:0000256" key="3">
    <source>
        <dbReference type="ARBA" id="ARBA00022801"/>
    </source>
</evidence>
<evidence type="ECO:0000256" key="4">
    <source>
        <dbReference type="ARBA" id="ARBA00022825"/>
    </source>
</evidence>
<dbReference type="InterPro" id="IPR001254">
    <property type="entry name" value="Trypsin_dom"/>
</dbReference>
<accession>A0A1H3UNC2</accession>
<evidence type="ECO:0000256" key="6">
    <source>
        <dbReference type="PIRSR" id="PIRSR001134-1"/>
    </source>
</evidence>
<feature type="active site" description="Charge relay system" evidence="6">
    <location>
        <position position="244"/>
    </location>
</feature>
<evidence type="ECO:0000313" key="10">
    <source>
        <dbReference type="Proteomes" id="UP000199632"/>
    </source>
</evidence>
<dbReference type="PRINTS" id="PR00861">
    <property type="entry name" value="ALYTICPTASE"/>
</dbReference>
<protein>
    <submittedName>
        <fullName evidence="9">Trypsin</fullName>
    </submittedName>
</protein>
<dbReference type="AlphaFoldDB" id="A0A1H3UNC2"/>
<reference evidence="10" key="1">
    <citation type="submission" date="2016-10" db="EMBL/GenBank/DDBJ databases">
        <authorList>
            <person name="Varghese N."/>
            <person name="Submissions S."/>
        </authorList>
    </citation>
    <scope>NUCLEOTIDE SEQUENCE [LARGE SCALE GENOMIC DNA]</scope>
    <source>
        <strain evidence="10">DSM 44718</strain>
    </source>
</reference>
<keyword evidence="4" id="KW-0720">Serine protease</keyword>
<dbReference type="EMBL" id="FNQB01000005">
    <property type="protein sequence ID" value="SDZ63942.1"/>
    <property type="molecule type" value="Genomic_DNA"/>
</dbReference>
<sequence>MPSKGLPTVTRSGIFIDMRLARILATVATLTVLLPATTAVAAPSLAAYRSLPGTAWWTSPAGETVVAVDETVPTSRVAGLRKALRDRGQVVQEKGTLRRHIAGADPFFQAGGFRCLIGFNARAGSTYYFLTSRHCVGAVGSTVYADAAATVPLGVVTTVTPSYDTALIRYTNTTIAKPSAVNIYPGLAPISTFGTRAVGTRVTRSGPSGVRSGTVTALNVTVNYADGAVTGLIRTNICSQPGDSGGPLFAGTTGVGITSGGSGSCSTGGVSYYSPAARAGSAYGVGPY</sequence>
<feature type="domain" description="Peptidase S1" evidence="8">
    <location>
        <begin position="126"/>
        <end position="276"/>
    </location>
</feature>
<evidence type="ECO:0000256" key="1">
    <source>
        <dbReference type="ARBA" id="ARBA00007664"/>
    </source>
</evidence>
<keyword evidence="5 7" id="KW-1015">Disulfide bond</keyword>
<keyword evidence="10" id="KW-1185">Reference proteome</keyword>
<feature type="disulfide bond" evidence="7">
    <location>
        <begin position="115"/>
        <end position="135"/>
    </location>
</feature>
<comment type="similarity">
    <text evidence="1">Belongs to the peptidase S1 family.</text>
</comment>
<feature type="active site" description="Charge relay system" evidence="6">
    <location>
        <position position="134"/>
    </location>
</feature>
<organism evidence="9 10">
    <name type="scientific">Asanoa ishikariensis</name>
    <dbReference type="NCBI Taxonomy" id="137265"/>
    <lineage>
        <taxon>Bacteria</taxon>
        <taxon>Bacillati</taxon>
        <taxon>Actinomycetota</taxon>
        <taxon>Actinomycetes</taxon>
        <taxon>Micromonosporales</taxon>
        <taxon>Micromonosporaceae</taxon>
        <taxon>Asanoa</taxon>
    </lineage>
</organism>
<gene>
    <name evidence="9" type="ORF">SAMN05421684_7628</name>
</gene>
<dbReference type="PROSITE" id="PS00135">
    <property type="entry name" value="TRYPSIN_SER"/>
    <property type="match status" value="1"/>
</dbReference>
<proteinExistence type="inferred from homology"/>
<dbReference type="PIRSF" id="PIRSF001134">
    <property type="entry name" value="Streptogrisin"/>
    <property type="match status" value="1"/>
</dbReference>
<dbReference type="Gene3D" id="2.40.10.10">
    <property type="entry name" value="Trypsin-like serine proteases"/>
    <property type="match status" value="2"/>
</dbReference>
<evidence type="ECO:0000313" key="9">
    <source>
        <dbReference type="EMBL" id="SDZ63942.1"/>
    </source>
</evidence>
<dbReference type="InterPro" id="IPR001316">
    <property type="entry name" value="Pept_S1A_streptogrisin"/>
</dbReference>
<dbReference type="Pfam" id="PF00089">
    <property type="entry name" value="Trypsin"/>
    <property type="match status" value="1"/>
</dbReference>
<dbReference type="SUPFAM" id="SSF50494">
    <property type="entry name" value="Trypsin-like serine proteases"/>
    <property type="match status" value="1"/>
</dbReference>
<dbReference type="GO" id="GO:0004252">
    <property type="term" value="F:serine-type endopeptidase activity"/>
    <property type="evidence" value="ECO:0007669"/>
    <property type="project" value="InterPro"/>
</dbReference>
<evidence type="ECO:0000259" key="8">
    <source>
        <dbReference type="Pfam" id="PF00089"/>
    </source>
</evidence>
<dbReference type="InterPro" id="IPR043504">
    <property type="entry name" value="Peptidase_S1_PA_chymotrypsin"/>
</dbReference>
<keyword evidence="3" id="KW-0378">Hydrolase</keyword>
<feature type="active site" description="Charge relay system" evidence="6">
    <location>
        <position position="164"/>
    </location>
</feature>
<feature type="disulfide bond" evidence="7">
    <location>
        <begin position="238"/>
        <end position="265"/>
    </location>
</feature>
<name>A0A1H3UNC2_9ACTN</name>
<dbReference type="STRING" id="137265.SAMN05421684_7628"/>
<evidence type="ECO:0000256" key="7">
    <source>
        <dbReference type="PIRSR" id="PIRSR001134-2"/>
    </source>
</evidence>
<dbReference type="Proteomes" id="UP000199632">
    <property type="component" value="Unassembled WGS sequence"/>
</dbReference>
<dbReference type="InterPro" id="IPR009003">
    <property type="entry name" value="Peptidase_S1_PA"/>
</dbReference>
<evidence type="ECO:0000256" key="5">
    <source>
        <dbReference type="ARBA" id="ARBA00023157"/>
    </source>
</evidence>
<dbReference type="InterPro" id="IPR033116">
    <property type="entry name" value="TRYPSIN_SER"/>
</dbReference>
<dbReference type="CDD" id="cd21112">
    <property type="entry name" value="alphaLP-like"/>
    <property type="match status" value="1"/>
</dbReference>